<feature type="domain" description="WYL" evidence="1">
    <location>
        <begin position="156"/>
        <end position="219"/>
    </location>
</feature>
<organism evidence="3 4">
    <name type="scientific">Algoriphagus kandeliae</name>
    <dbReference type="NCBI Taxonomy" id="2562278"/>
    <lineage>
        <taxon>Bacteria</taxon>
        <taxon>Pseudomonadati</taxon>
        <taxon>Bacteroidota</taxon>
        <taxon>Cytophagia</taxon>
        <taxon>Cytophagales</taxon>
        <taxon>Cyclobacteriaceae</taxon>
        <taxon>Algoriphagus</taxon>
    </lineage>
</organism>
<evidence type="ECO:0000259" key="1">
    <source>
        <dbReference type="Pfam" id="PF13280"/>
    </source>
</evidence>
<gene>
    <name evidence="3" type="ORF">E4S40_10690</name>
</gene>
<evidence type="ECO:0000313" key="4">
    <source>
        <dbReference type="Proteomes" id="UP000297647"/>
    </source>
</evidence>
<feature type="domain" description="WCX" evidence="2">
    <location>
        <begin position="251"/>
        <end position="328"/>
    </location>
</feature>
<name>A0A4Y9QQJ4_9BACT</name>
<dbReference type="PROSITE" id="PS52050">
    <property type="entry name" value="WYL"/>
    <property type="match status" value="1"/>
</dbReference>
<evidence type="ECO:0000313" key="3">
    <source>
        <dbReference type="EMBL" id="TFV94480.1"/>
    </source>
</evidence>
<dbReference type="PANTHER" id="PTHR34580">
    <property type="match status" value="1"/>
</dbReference>
<dbReference type="InterPro" id="IPR057727">
    <property type="entry name" value="WCX_dom"/>
</dbReference>
<sequence length="333" mass="38986">MPPDKNIGPRIRILDSLLQDKKGYTIEQLLRKCNERLEQKDFPLISKRTLQKDLLSIESDYDVEIVKEKDPGDKRSHYIRYADPEFSIYKIPLSPQDSSKIQAALDTILSIKGLPQFDWLHETSELMKKWTLDRENQQRSILLEENLNLDVSEKIHDLYSAIQNKQTLRIVYAPFGKEVEIHQVSPYLLKQFNNRWFLLSHSDQHDFLINLALDRMTDIAKSRKKFLPYPEEDPELFYENIIGVTRKPNEPIEIKLAAKSDLFPYIRTKPIHKSQTQITAECTEDWKVFSIEIIPNYEFYSLILSHGPRIKVLSPTSVKEKLKELASSIIALY</sequence>
<dbReference type="InterPro" id="IPR026881">
    <property type="entry name" value="WYL_dom"/>
</dbReference>
<comment type="caution">
    <text evidence="3">The sequence shown here is derived from an EMBL/GenBank/DDBJ whole genome shotgun (WGS) entry which is preliminary data.</text>
</comment>
<dbReference type="PANTHER" id="PTHR34580:SF9">
    <property type="entry name" value="SLL5097 PROTEIN"/>
    <property type="match status" value="1"/>
</dbReference>
<dbReference type="Proteomes" id="UP000297647">
    <property type="component" value="Unassembled WGS sequence"/>
</dbReference>
<dbReference type="OrthoDB" id="43316at2"/>
<dbReference type="InterPro" id="IPR051534">
    <property type="entry name" value="CBASS_pafABC_assoc_protein"/>
</dbReference>
<dbReference type="EMBL" id="SPSB01000003">
    <property type="protein sequence ID" value="TFV94480.1"/>
    <property type="molecule type" value="Genomic_DNA"/>
</dbReference>
<reference evidence="3 4" key="1">
    <citation type="submission" date="2019-03" db="EMBL/GenBank/DDBJ databases">
        <title>Algoriphagus sp. nov, a new strain isolated from root system soil of mangrove plant Kandelia.</title>
        <authorList>
            <person name="Yin Q."/>
            <person name="Wang K."/>
            <person name="Song Z."/>
        </authorList>
    </citation>
    <scope>NUCLEOTIDE SEQUENCE [LARGE SCALE GENOMIC DNA]</scope>
    <source>
        <strain evidence="3 4">XY-J91</strain>
    </source>
</reference>
<dbReference type="RefSeq" id="WP_135073848.1">
    <property type="nucleotide sequence ID" value="NZ_SPSB01000003.1"/>
</dbReference>
<accession>A0A4Y9QQJ4</accession>
<dbReference type="Pfam" id="PF25583">
    <property type="entry name" value="WCX"/>
    <property type="match status" value="1"/>
</dbReference>
<dbReference type="AlphaFoldDB" id="A0A4Y9QQJ4"/>
<evidence type="ECO:0000259" key="2">
    <source>
        <dbReference type="Pfam" id="PF25583"/>
    </source>
</evidence>
<protein>
    <submittedName>
        <fullName evidence="3">WYL domain-containing protein</fullName>
    </submittedName>
</protein>
<dbReference type="Pfam" id="PF13280">
    <property type="entry name" value="WYL"/>
    <property type="match status" value="1"/>
</dbReference>
<keyword evidence="4" id="KW-1185">Reference proteome</keyword>
<proteinExistence type="predicted"/>